<name>A0A939BT72_9ACTN</name>
<dbReference type="AlphaFoldDB" id="A0A939BT72"/>
<dbReference type="SUPFAM" id="SSF69118">
    <property type="entry name" value="AhpD-like"/>
    <property type="match status" value="2"/>
</dbReference>
<evidence type="ECO:0000313" key="2">
    <source>
        <dbReference type="EMBL" id="MBM9460359.1"/>
    </source>
</evidence>
<sequence length="246" mass="26260">MDDLARTRERFHRAGVAWHPAFDLLGLEAPDFVDAFLDFSRSAAAGSALTPKDRQLIQVALAVATTHLDRDGAAVHIREAARLGATRAELVHVCQFSTLLGIHTMPLALSVLVEEAERAGHALDEEVSEEGTRAGERFVAHRGVLPEDLEPLLRLDPGFLDAYRTLSRTVVSAGVLEPKLVELIIVALDVSSTHLFAPGARLHVRNALAAGATISELMEVIKLTSALGISGTALGVRLVDEAFAGG</sequence>
<proteinExistence type="predicted"/>
<dbReference type="InterPro" id="IPR029032">
    <property type="entry name" value="AhpD-like"/>
</dbReference>
<gene>
    <name evidence="2" type="ORF">JK386_10630</name>
</gene>
<dbReference type="GO" id="GO:0051920">
    <property type="term" value="F:peroxiredoxin activity"/>
    <property type="evidence" value="ECO:0007669"/>
    <property type="project" value="InterPro"/>
</dbReference>
<evidence type="ECO:0000259" key="1">
    <source>
        <dbReference type="Pfam" id="PF02627"/>
    </source>
</evidence>
<dbReference type="PANTHER" id="PTHR33930:SF2">
    <property type="entry name" value="BLR3452 PROTEIN"/>
    <property type="match status" value="1"/>
</dbReference>
<evidence type="ECO:0000313" key="3">
    <source>
        <dbReference type="Proteomes" id="UP000663791"/>
    </source>
</evidence>
<dbReference type="Proteomes" id="UP000663791">
    <property type="component" value="Unassembled WGS sequence"/>
</dbReference>
<feature type="domain" description="Carboxymuconolactone decarboxylase-like" evidence="1">
    <location>
        <begin position="30"/>
        <end position="94"/>
    </location>
</feature>
<dbReference type="RefSeq" id="WP_205291668.1">
    <property type="nucleotide sequence ID" value="NZ_CP074406.1"/>
</dbReference>
<comment type="caution">
    <text evidence="2">The sequence shown here is derived from an EMBL/GenBank/DDBJ whole genome shotgun (WGS) entry which is preliminary data.</text>
</comment>
<dbReference type="EMBL" id="JAERTX010000008">
    <property type="protein sequence ID" value="MBM9460359.1"/>
    <property type="molecule type" value="Genomic_DNA"/>
</dbReference>
<dbReference type="InterPro" id="IPR003779">
    <property type="entry name" value="CMD-like"/>
</dbReference>
<accession>A0A939BT72</accession>
<feature type="domain" description="Carboxymuconolactone decarboxylase-like" evidence="1">
    <location>
        <begin position="157"/>
        <end position="226"/>
    </location>
</feature>
<dbReference type="Pfam" id="PF02627">
    <property type="entry name" value="CMD"/>
    <property type="match status" value="2"/>
</dbReference>
<reference evidence="2" key="1">
    <citation type="submission" date="2021-01" db="EMBL/GenBank/DDBJ databases">
        <title>Novel species in genus Nocardioides.</title>
        <authorList>
            <person name="Zhang G."/>
        </authorList>
    </citation>
    <scope>NUCLEOTIDE SEQUENCE</scope>
    <source>
        <strain evidence="2">Zg-536</strain>
    </source>
</reference>
<protein>
    <submittedName>
        <fullName evidence="2">Carboxymuconolactone decarboxylase family protein</fullName>
    </submittedName>
</protein>
<dbReference type="PANTHER" id="PTHR33930">
    <property type="entry name" value="ALKYL HYDROPEROXIDE REDUCTASE AHPD"/>
    <property type="match status" value="1"/>
</dbReference>
<organism evidence="2 3">
    <name type="scientific">Nocardioides faecalis</name>
    <dbReference type="NCBI Taxonomy" id="2803858"/>
    <lineage>
        <taxon>Bacteria</taxon>
        <taxon>Bacillati</taxon>
        <taxon>Actinomycetota</taxon>
        <taxon>Actinomycetes</taxon>
        <taxon>Propionibacteriales</taxon>
        <taxon>Nocardioidaceae</taxon>
        <taxon>Nocardioides</taxon>
    </lineage>
</organism>
<dbReference type="Gene3D" id="1.20.1290.10">
    <property type="entry name" value="AhpD-like"/>
    <property type="match status" value="1"/>
</dbReference>
<keyword evidence="3" id="KW-1185">Reference proteome</keyword>